<feature type="region of interest" description="Disordered" evidence="9">
    <location>
        <begin position="561"/>
        <end position="700"/>
    </location>
</feature>
<evidence type="ECO:0000256" key="6">
    <source>
        <dbReference type="ARBA" id="ARBA00022840"/>
    </source>
</evidence>
<accession>A0A8K0NP72</accession>
<evidence type="ECO:0000256" key="2">
    <source>
        <dbReference type="ARBA" id="ARBA00022527"/>
    </source>
</evidence>
<feature type="compositionally biased region" description="Polar residues" evidence="9">
    <location>
        <begin position="573"/>
        <end position="587"/>
    </location>
</feature>
<dbReference type="PANTHER" id="PTHR22967:SF57">
    <property type="entry name" value="AUXILIN, ISOFORM A-RELATED"/>
    <property type="match status" value="1"/>
</dbReference>
<dbReference type="GO" id="GO:0005524">
    <property type="term" value="F:ATP binding"/>
    <property type="evidence" value="ECO:0007669"/>
    <property type="project" value="UniProtKB-KW"/>
</dbReference>
<reference evidence="11" key="1">
    <citation type="submission" date="2020-04" db="EMBL/GenBank/DDBJ databases">
        <title>Analysis of mating type loci in Filobasidium floriforme.</title>
        <authorList>
            <person name="Nowrousian M."/>
        </authorList>
    </citation>
    <scope>NUCLEOTIDE SEQUENCE</scope>
    <source>
        <strain evidence="11">CBS 6242</strain>
    </source>
</reference>
<evidence type="ECO:0000256" key="9">
    <source>
        <dbReference type="SAM" id="MobiDB-lite"/>
    </source>
</evidence>
<dbReference type="PROSITE" id="PS50011">
    <property type="entry name" value="PROTEIN_KINASE_DOM"/>
    <property type="match status" value="1"/>
</dbReference>
<feature type="compositionally biased region" description="Low complexity" evidence="9">
    <location>
        <begin position="963"/>
        <end position="973"/>
    </location>
</feature>
<keyword evidence="3" id="KW-0808">Transferase</keyword>
<keyword evidence="5" id="KW-0418">Kinase</keyword>
<evidence type="ECO:0000313" key="11">
    <source>
        <dbReference type="EMBL" id="KAG7562203.1"/>
    </source>
</evidence>
<dbReference type="Pfam" id="PF00069">
    <property type="entry name" value="Pkinase"/>
    <property type="match status" value="1"/>
</dbReference>
<evidence type="ECO:0000256" key="1">
    <source>
        <dbReference type="ARBA" id="ARBA00012513"/>
    </source>
</evidence>
<feature type="region of interest" description="Disordered" evidence="9">
    <location>
        <begin position="57"/>
        <end position="90"/>
    </location>
</feature>
<keyword evidence="2" id="KW-0723">Serine/threonine-protein kinase</keyword>
<feature type="compositionally biased region" description="Basic and acidic residues" evidence="9">
    <location>
        <begin position="781"/>
        <end position="800"/>
    </location>
</feature>
<feature type="region of interest" description="Disordered" evidence="9">
    <location>
        <begin position="400"/>
        <end position="491"/>
    </location>
</feature>
<evidence type="ECO:0000256" key="8">
    <source>
        <dbReference type="ARBA" id="ARBA00048679"/>
    </source>
</evidence>
<dbReference type="GO" id="GO:0007015">
    <property type="term" value="P:actin filament organization"/>
    <property type="evidence" value="ECO:0007669"/>
    <property type="project" value="TreeGrafter"/>
</dbReference>
<comment type="caution">
    <text evidence="11">The sequence shown here is derived from an EMBL/GenBank/DDBJ whole genome shotgun (WGS) entry which is preliminary data.</text>
</comment>
<feature type="compositionally biased region" description="Low complexity" evidence="9">
    <location>
        <begin position="917"/>
        <end position="943"/>
    </location>
</feature>
<dbReference type="InterPro" id="IPR008271">
    <property type="entry name" value="Ser/Thr_kinase_AS"/>
</dbReference>
<organism evidence="11 12">
    <name type="scientific">Filobasidium floriforme</name>
    <dbReference type="NCBI Taxonomy" id="5210"/>
    <lineage>
        <taxon>Eukaryota</taxon>
        <taxon>Fungi</taxon>
        <taxon>Dikarya</taxon>
        <taxon>Basidiomycota</taxon>
        <taxon>Agaricomycotina</taxon>
        <taxon>Tremellomycetes</taxon>
        <taxon>Filobasidiales</taxon>
        <taxon>Filobasidiaceae</taxon>
        <taxon>Filobasidium</taxon>
    </lineage>
</organism>
<keyword evidence="4" id="KW-0547">Nucleotide-binding</keyword>
<feature type="compositionally biased region" description="Low complexity" evidence="9">
    <location>
        <begin position="883"/>
        <end position="897"/>
    </location>
</feature>
<feature type="compositionally biased region" description="Basic and acidic residues" evidence="9">
    <location>
        <begin position="1051"/>
        <end position="1064"/>
    </location>
</feature>
<keyword evidence="12" id="KW-1185">Reference proteome</keyword>
<dbReference type="EMBL" id="JABELV010000037">
    <property type="protein sequence ID" value="KAG7562203.1"/>
    <property type="molecule type" value="Genomic_DNA"/>
</dbReference>
<evidence type="ECO:0000256" key="3">
    <source>
        <dbReference type="ARBA" id="ARBA00022679"/>
    </source>
</evidence>
<feature type="compositionally biased region" description="Polar residues" evidence="9">
    <location>
        <begin position="734"/>
        <end position="763"/>
    </location>
</feature>
<dbReference type="InterPro" id="IPR011009">
    <property type="entry name" value="Kinase-like_dom_sf"/>
</dbReference>
<dbReference type="SUPFAM" id="SSF56112">
    <property type="entry name" value="Protein kinase-like (PK-like)"/>
    <property type="match status" value="1"/>
</dbReference>
<comment type="catalytic activity">
    <reaction evidence="8">
        <text>L-seryl-[protein] + ATP = O-phospho-L-seryl-[protein] + ADP + H(+)</text>
        <dbReference type="Rhea" id="RHEA:17989"/>
        <dbReference type="Rhea" id="RHEA-COMP:9863"/>
        <dbReference type="Rhea" id="RHEA-COMP:11604"/>
        <dbReference type="ChEBI" id="CHEBI:15378"/>
        <dbReference type="ChEBI" id="CHEBI:29999"/>
        <dbReference type="ChEBI" id="CHEBI:30616"/>
        <dbReference type="ChEBI" id="CHEBI:83421"/>
        <dbReference type="ChEBI" id="CHEBI:456216"/>
        <dbReference type="EC" id="2.7.11.1"/>
    </reaction>
</comment>
<comment type="catalytic activity">
    <reaction evidence="7">
        <text>L-threonyl-[protein] + ATP = O-phospho-L-threonyl-[protein] + ADP + H(+)</text>
        <dbReference type="Rhea" id="RHEA:46608"/>
        <dbReference type="Rhea" id="RHEA-COMP:11060"/>
        <dbReference type="Rhea" id="RHEA-COMP:11605"/>
        <dbReference type="ChEBI" id="CHEBI:15378"/>
        <dbReference type="ChEBI" id="CHEBI:30013"/>
        <dbReference type="ChEBI" id="CHEBI:30616"/>
        <dbReference type="ChEBI" id="CHEBI:61977"/>
        <dbReference type="ChEBI" id="CHEBI:456216"/>
        <dbReference type="EC" id="2.7.11.1"/>
    </reaction>
</comment>
<dbReference type="GO" id="GO:0005737">
    <property type="term" value="C:cytoplasm"/>
    <property type="evidence" value="ECO:0007669"/>
    <property type="project" value="TreeGrafter"/>
</dbReference>
<dbReference type="GO" id="GO:0004674">
    <property type="term" value="F:protein serine/threonine kinase activity"/>
    <property type="evidence" value="ECO:0007669"/>
    <property type="project" value="UniProtKB-KW"/>
</dbReference>
<dbReference type="EC" id="2.7.11.1" evidence="1"/>
<evidence type="ECO:0000259" key="10">
    <source>
        <dbReference type="PROSITE" id="PS50011"/>
    </source>
</evidence>
<feature type="compositionally biased region" description="Polar residues" evidence="9">
    <location>
        <begin position="1034"/>
        <end position="1043"/>
    </location>
</feature>
<keyword evidence="6" id="KW-0067">ATP-binding</keyword>
<dbReference type="GO" id="GO:0000147">
    <property type="term" value="P:actin cortical patch assembly"/>
    <property type="evidence" value="ECO:0007669"/>
    <property type="project" value="TreeGrafter"/>
</dbReference>
<feature type="compositionally biased region" description="Polar residues" evidence="9">
    <location>
        <begin position="409"/>
        <end position="420"/>
    </location>
</feature>
<sequence length="1129" mass="120151">MAGYPQVVSPPPGMIPGAVGYSSMSPPPMAGYAQGYPQPAAMGFAPMPAYGVQQGMPAMAPRNPQQFATPPQHSPVPTGATQQKGTLRPGQEIRVGKQVVVVEKYLSEGGYAHVYLTRSQQPIGLNRLTRHCLKRIAFRDDQGTDMLKETEKEIQVMKALRGNDRIVEYLDSEMKRLESRREGGPGWEVFILMEFCGGGGIIDLLNKRLRDRLREDEILTIFADVCEAVAHMHTLPQPLLHRDLKIENILCTPASTTNSSSSSAISSFRYKLCDFGSTTYPASHAPRSKREAEALAYDLNRHTTLQYRSPEMVEPLLGLPVGLPADVWALGVLLYKLCYYTTPFEEHGPLAIVNAKYTFPAYPVYSPVLQHLIASMLVEQPARRPTVVDILTKVHRLRGTRPDREYANPTLQVGSSETNRTTPSPTPAAPATGNLLDFRSQEDVASYRASPSSSQTNLAATIQPQRRGRPTKTPGANVPNTNRQPVADKPVSAQPVPTFRIQVTGDGQQETAAKPNLASDIKRFAADFGDSFTPEAGLITPAADASKDSQLGFDDGFDGKASRAIPTPEPLTSARTTSPIPTNNQGFSGFGDSFAPPKLGNVGRQTSSKTISLPVPSEMKSSSPALSPSSEHSSAFEDRYPSVEQLAARQGSGSDGVLVKSPETMSKPLRPSFGRQGSSEVNSRGLSFHQPSITGGAADDNQKMRLLSIDEAPHARSTHVTGTAFTSLEGKSPVRNTQPSFDLLDSINTDLDSSSRPTASALPQNAEVRPSTGFQELTDSEPSKSTDDGRLGAPATEKEPLISSPTTMESSTGRQGSLPKDLLTGGNNGSFDDHNYAALLPSGRATGKKPPPVNAKPARFGNQVSGAPLSAGSPVAPGGQGMSASSSMAAASESSKAPKPRPLPSKPDHLRRPPASPSRSGSPRLPPSSYSPVSPGRVSSPPSTARSGNGNANGPGFTSGEYPSRPAVVSRRSSINEMVAKYESLSSPRLENEGFDPSSVPRARGQTVPKPAPKPVQLKVGSQGQGQGVGVEQDTGSGLNRSRSMFLPADAPRRRLTPEMDRPYVRSGRPITTTGDAGAGQSDPEMDGGGNHKGVNALIARWNQGTVPAQGTHPSVAKARAPLGSGRRL</sequence>
<dbReference type="Proteomes" id="UP000812966">
    <property type="component" value="Unassembled WGS sequence"/>
</dbReference>
<evidence type="ECO:0000256" key="7">
    <source>
        <dbReference type="ARBA" id="ARBA00047899"/>
    </source>
</evidence>
<feature type="compositionally biased region" description="Polar residues" evidence="9">
    <location>
        <begin position="803"/>
        <end position="815"/>
    </location>
</feature>
<feature type="compositionally biased region" description="Low complexity" evidence="9">
    <location>
        <begin position="616"/>
        <end position="633"/>
    </location>
</feature>
<proteinExistence type="predicted"/>
<dbReference type="PROSITE" id="PS00108">
    <property type="entry name" value="PROTEIN_KINASE_ST"/>
    <property type="match status" value="1"/>
</dbReference>
<evidence type="ECO:0000256" key="4">
    <source>
        <dbReference type="ARBA" id="ARBA00022741"/>
    </source>
</evidence>
<feature type="domain" description="Protein kinase" evidence="10">
    <location>
        <begin position="100"/>
        <end position="398"/>
    </location>
</feature>
<dbReference type="PANTHER" id="PTHR22967">
    <property type="entry name" value="SERINE/THREONINE PROTEIN KINASE"/>
    <property type="match status" value="1"/>
</dbReference>
<feature type="compositionally biased region" description="Polar residues" evidence="9">
    <location>
        <begin position="675"/>
        <end position="693"/>
    </location>
</feature>
<feature type="compositionally biased region" description="Polar residues" evidence="9">
    <location>
        <begin position="449"/>
        <end position="464"/>
    </location>
</feature>
<evidence type="ECO:0000313" key="12">
    <source>
        <dbReference type="Proteomes" id="UP000812966"/>
    </source>
</evidence>
<dbReference type="InterPro" id="IPR000719">
    <property type="entry name" value="Prot_kinase_dom"/>
</dbReference>
<dbReference type="AlphaFoldDB" id="A0A8K0NP72"/>
<feature type="region of interest" description="Disordered" evidence="9">
    <location>
        <begin position="1106"/>
        <end position="1129"/>
    </location>
</feature>
<dbReference type="SMART" id="SM00220">
    <property type="entry name" value="S_TKc"/>
    <property type="match status" value="1"/>
</dbReference>
<feature type="region of interest" description="Disordered" evidence="9">
    <location>
        <begin position="712"/>
        <end position="1094"/>
    </location>
</feature>
<dbReference type="Gene3D" id="1.10.510.10">
    <property type="entry name" value="Transferase(Phosphotransferase) domain 1"/>
    <property type="match status" value="1"/>
</dbReference>
<name>A0A8K0NP72_9TREE</name>
<evidence type="ECO:0000256" key="5">
    <source>
        <dbReference type="ARBA" id="ARBA00022777"/>
    </source>
</evidence>
<gene>
    <name evidence="11" type="ORF">FFLO_02388</name>
</gene>
<protein>
    <recommendedName>
        <fullName evidence="1">non-specific serine/threonine protein kinase</fullName>
        <ecNumber evidence="1">2.7.11.1</ecNumber>
    </recommendedName>
</protein>